<keyword evidence="9" id="KW-1185">Reference proteome</keyword>
<dbReference type="InterPro" id="IPR001073">
    <property type="entry name" value="C1q_dom"/>
</dbReference>
<feature type="compositionally biased region" description="Basic and acidic residues" evidence="6">
    <location>
        <begin position="90"/>
        <end position="103"/>
    </location>
</feature>
<feature type="region of interest" description="Disordered" evidence="6">
    <location>
        <begin position="77"/>
        <end position="159"/>
    </location>
</feature>
<evidence type="ECO:0000256" key="4">
    <source>
        <dbReference type="ARBA" id="ARBA00022729"/>
    </source>
</evidence>
<dbReference type="PROSITE" id="PS50871">
    <property type="entry name" value="C1Q"/>
    <property type="match status" value="1"/>
</dbReference>
<evidence type="ECO:0000259" key="7">
    <source>
        <dbReference type="PROSITE" id="PS50871"/>
    </source>
</evidence>
<organism evidence="8 9">
    <name type="scientific">Clarias magur</name>
    <name type="common">Asian catfish</name>
    <name type="synonym">Macropteronotus magur</name>
    <dbReference type="NCBI Taxonomy" id="1594786"/>
    <lineage>
        <taxon>Eukaryota</taxon>
        <taxon>Metazoa</taxon>
        <taxon>Chordata</taxon>
        <taxon>Craniata</taxon>
        <taxon>Vertebrata</taxon>
        <taxon>Euteleostomi</taxon>
        <taxon>Actinopterygii</taxon>
        <taxon>Neopterygii</taxon>
        <taxon>Teleostei</taxon>
        <taxon>Ostariophysi</taxon>
        <taxon>Siluriformes</taxon>
        <taxon>Clariidae</taxon>
        <taxon>Clarias</taxon>
    </lineage>
</organism>
<keyword evidence="4" id="KW-0732">Signal</keyword>
<feature type="domain" description="C1q" evidence="7">
    <location>
        <begin position="245"/>
        <end position="380"/>
    </location>
</feature>
<dbReference type="InterPro" id="IPR008983">
    <property type="entry name" value="Tumour_necrosis_fac-like_dom"/>
</dbReference>
<reference evidence="8" key="1">
    <citation type="submission" date="2020-07" db="EMBL/GenBank/DDBJ databases">
        <title>Clarias magur genome sequencing, assembly and annotation.</title>
        <authorList>
            <person name="Kushwaha B."/>
            <person name="Kumar R."/>
            <person name="Das P."/>
            <person name="Joshi C.G."/>
            <person name="Kumar D."/>
            <person name="Nagpure N.S."/>
            <person name="Pandey M."/>
            <person name="Agarwal S."/>
            <person name="Srivastava S."/>
            <person name="Singh M."/>
            <person name="Sahoo L."/>
            <person name="Jayasankar P."/>
            <person name="Meher P.K."/>
            <person name="Koringa P.G."/>
            <person name="Iquebal M.A."/>
            <person name="Das S.P."/>
            <person name="Bit A."/>
            <person name="Patnaik S."/>
            <person name="Patel N."/>
            <person name="Shah T.M."/>
            <person name="Hinsu A."/>
            <person name="Jena J.K."/>
        </authorList>
    </citation>
    <scope>NUCLEOTIDE SEQUENCE</scope>
    <source>
        <strain evidence="8">CIFAMagur01</strain>
        <tissue evidence="8">Testis</tissue>
    </source>
</reference>
<dbReference type="OrthoDB" id="5875591at2759"/>
<keyword evidence="3" id="KW-0272">Extracellular matrix</keyword>
<dbReference type="SMART" id="SM00110">
    <property type="entry name" value="C1Q"/>
    <property type="match status" value="1"/>
</dbReference>
<dbReference type="PRINTS" id="PR00007">
    <property type="entry name" value="COMPLEMNTC1Q"/>
</dbReference>
<evidence type="ECO:0000256" key="3">
    <source>
        <dbReference type="ARBA" id="ARBA00022530"/>
    </source>
</evidence>
<feature type="region of interest" description="Disordered" evidence="6">
    <location>
        <begin position="175"/>
        <end position="247"/>
    </location>
</feature>
<dbReference type="InterPro" id="IPR008160">
    <property type="entry name" value="Collagen"/>
</dbReference>
<evidence type="ECO:0000256" key="5">
    <source>
        <dbReference type="ARBA" id="ARBA00023119"/>
    </source>
</evidence>
<comment type="subcellular location">
    <subcellularLocation>
        <location evidence="1">Secreted</location>
        <location evidence="1">Extracellular space</location>
        <location evidence="1">Extracellular matrix</location>
    </subcellularLocation>
</comment>
<dbReference type="InterPro" id="IPR050392">
    <property type="entry name" value="Collagen/C1q_domain"/>
</dbReference>
<dbReference type="FunFam" id="2.60.120.40:FF:000001">
    <property type="entry name" value="Complement C1q B chain"/>
    <property type="match status" value="1"/>
</dbReference>
<accession>A0A8J4UG52</accession>
<gene>
    <name evidence="8" type="primary">c1qtnf9</name>
    <name evidence="8" type="ORF">DAT39_015941</name>
</gene>
<evidence type="ECO:0000313" key="8">
    <source>
        <dbReference type="EMBL" id="KAF5894367.1"/>
    </source>
</evidence>
<keyword evidence="2" id="KW-0964">Secreted</keyword>
<dbReference type="PANTHER" id="PTHR15427">
    <property type="entry name" value="EMILIN ELASTIN MICROFIBRIL INTERFACE-LOCATED PROTEIN ELASTIN MICROFIBRIL INTERFACER"/>
    <property type="match status" value="1"/>
</dbReference>
<feature type="compositionally biased region" description="Low complexity" evidence="6">
    <location>
        <begin position="175"/>
        <end position="192"/>
    </location>
</feature>
<dbReference type="Pfam" id="PF01391">
    <property type="entry name" value="Collagen"/>
    <property type="match status" value="1"/>
</dbReference>
<protein>
    <submittedName>
        <fullName evidence="8">Complement C1q and tumor necrosis factor-related protein 9A-like</fullName>
    </submittedName>
</protein>
<dbReference type="EMBL" id="QNUK01000378">
    <property type="protein sequence ID" value="KAF5894367.1"/>
    <property type="molecule type" value="Genomic_DNA"/>
</dbReference>
<proteinExistence type="predicted"/>
<comment type="caution">
    <text evidence="8">The sequence shown here is derived from an EMBL/GenBank/DDBJ whole genome shotgun (WGS) entry which is preliminary data.</text>
</comment>
<dbReference type="Proteomes" id="UP000727407">
    <property type="component" value="Unassembled WGS sequence"/>
</dbReference>
<evidence type="ECO:0000256" key="6">
    <source>
        <dbReference type="SAM" id="MobiDB-lite"/>
    </source>
</evidence>
<feature type="compositionally biased region" description="Low complexity" evidence="6">
    <location>
        <begin position="148"/>
        <end position="159"/>
    </location>
</feature>
<keyword evidence="5" id="KW-0176">Collagen</keyword>
<dbReference type="Gene3D" id="2.60.120.40">
    <property type="match status" value="1"/>
</dbReference>
<feature type="compositionally biased region" description="Basic and acidic residues" evidence="6">
    <location>
        <begin position="226"/>
        <end position="244"/>
    </location>
</feature>
<evidence type="ECO:0000256" key="2">
    <source>
        <dbReference type="ARBA" id="ARBA00022525"/>
    </source>
</evidence>
<evidence type="ECO:0000313" key="9">
    <source>
        <dbReference type="Proteomes" id="UP000727407"/>
    </source>
</evidence>
<feature type="compositionally biased region" description="Basic and acidic residues" evidence="6">
    <location>
        <begin position="132"/>
        <end position="141"/>
    </location>
</feature>
<dbReference type="AlphaFoldDB" id="A0A8J4UG52"/>
<evidence type="ECO:0000256" key="1">
    <source>
        <dbReference type="ARBA" id="ARBA00004498"/>
    </source>
</evidence>
<dbReference type="PANTHER" id="PTHR15427:SF21">
    <property type="entry name" value="COMPLEMENT C1Q AND TUMOR NECROSIS FACTOR-RELATED PROTEIN 9A"/>
    <property type="match status" value="1"/>
</dbReference>
<sequence length="380" mass="39713">MGGISNQDNYMTSSSSSPPFLLQDLSERQNIRAFHCELVQIMSFAWRFFLLLLVVVGQAAERDISGKDPGCVCGHPGIPGNPGHSGIPGRDGRDGAKGDKGDAGELGTCGAVGKDGPKGDKGEPGASGIDGLKGRRGEIGERGPPGKMGPQGFPGPLGLKGLKGEMGLQGPKGIKGDVGPVGPVGPQGIIGDQGEKGSPGPIGPLGRQGPKGELGPPGHKGSLGYRGEKGPKGETGEKGPKGDMPEIPQSAFAVGLTAQSKLPASNTPIRFDKILYNRQNHYNTESGRFTCAITGAYYFTYHITVFSRNVRVALMKNGQSIIHTMDNYQNSEDQAAGGTVLHLEVGDKVWLQVVGGQLFNGLYADDDDDTTFSGFLLFAE</sequence>
<dbReference type="GO" id="GO:0005581">
    <property type="term" value="C:collagen trimer"/>
    <property type="evidence" value="ECO:0007669"/>
    <property type="project" value="UniProtKB-KW"/>
</dbReference>
<name>A0A8J4UG52_CLAMG</name>
<dbReference type="SUPFAM" id="SSF49842">
    <property type="entry name" value="TNF-like"/>
    <property type="match status" value="1"/>
</dbReference>
<dbReference type="Pfam" id="PF00386">
    <property type="entry name" value="C1q"/>
    <property type="match status" value="1"/>
</dbReference>